<comment type="caution">
    <text evidence="1">The sequence shown here is derived from an EMBL/GenBank/DDBJ whole genome shotgun (WGS) entry which is preliminary data.</text>
</comment>
<sequence length="67" mass="7637">MSHRKTKMHIYTVTRVSIRVAPAFTYIAGLTSEDSPNCLGGRMVVWGPEAYIDMDRRPPVPFQAWAR</sequence>
<protein>
    <submittedName>
        <fullName evidence="1">Uncharacterized protein</fullName>
    </submittedName>
</protein>
<reference evidence="1 2" key="1">
    <citation type="journal article" date="2023" name="bioRxiv">
        <title>High-quality genome assemblies of four members of thePodospora anserinaspecies complex.</title>
        <authorList>
            <person name="Ament-Velasquez S.L."/>
            <person name="Vogan A.A."/>
            <person name="Wallerman O."/>
            <person name="Hartmann F."/>
            <person name="Gautier V."/>
            <person name="Silar P."/>
            <person name="Giraud T."/>
            <person name="Johannesson H."/>
        </authorList>
    </citation>
    <scope>NUCLEOTIDE SEQUENCE [LARGE SCALE GENOMIC DNA]</scope>
    <source>
        <strain evidence="1 2">CBS 112042</strain>
    </source>
</reference>
<gene>
    <name evidence="1" type="ORF">QC761_0002620</name>
</gene>
<evidence type="ECO:0000313" key="2">
    <source>
        <dbReference type="Proteomes" id="UP001322138"/>
    </source>
</evidence>
<keyword evidence="2" id="KW-1185">Reference proteome</keyword>
<dbReference type="GeneID" id="87890824"/>
<dbReference type="RefSeq" id="XP_062736576.1">
    <property type="nucleotide sequence ID" value="XM_062871768.1"/>
</dbReference>
<evidence type="ECO:0000313" key="1">
    <source>
        <dbReference type="EMBL" id="KAK4647600.1"/>
    </source>
</evidence>
<name>A0ABR0FXC7_9PEZI</name>
<accession>A0ABR0FXC7</accession>
<dbReference type="Proteomes" id="UP001322138">
    <property type="component" value="Unassembled WGS sequence"/>
</dbReference>
<organism evidence="1 2">
    <name type="scientific">Podospora bellae-mahoneyi</name>
    <dbReference type="NCBI Taxonomy" id="2093777"/>
    <lineage>
        <taxon>Eukaryota</taxon>
        <taxon>Fungi</taxon>
        <taxon>Dikarya</taxon>
        <taxon>Ascomycota</taxon>
        <taxon>Pezizomycotina</taxon>
        <taxon>Sordariomycetes</taxon>
        <taxon>Sordariomycetidae</taxon>
        <taxon>Sordariales</taxon>
        <taxon>Podosporaceae</taxon>
        <taxon>Podospora</taxon>
    </lineage>
</organism>
<dbReference type="EMBL" id="JAFFGZ010000001">
    <property type="protein sequence ID" value="KAK4647600.1"/>
    <property type="molecule type" value="Genomic_DNA"/>
</dbReference>
<proteinExistence type="predicted"/>